<keyword evidence="1" id="KW-0472">Membrane</keyword>
<protein>
    <submittedName>
        <fullName evidence="2">Uncharacterized protein</fullName>
    </submittedName>
</protein>
<dbReference type="EMBL" id="VZDO01000002">
    <property type="protein sequence ID" value="KAB0682082.1"/>
    <property type="molecule type" value="Genomic_DNA"/>
</dbReference>
<dbReference type="RefSeq" id="WP_150968342.1">
    <property type="nucleotide sequence ID" value="NZ_VZDO01000002.1"/>
</dbReference>
<accession>A0A7V7U1M9</accession>
<comment type="caution">
    <text evidence="2">The sequence shown here is derived from an EMBL/GenBank/DDBJ whole genome shotgun (WGS) entry which is preliminary data.</text>
</comment>
<proteinExistence type="predicted"/>
<keyword evidence="3" id="KW-1185">Reference proteome</keyword>
<evidence type="ECO:0000313" key="2">
    <source>
        <dbReference type="EMBL" id="KAB0682082.1"/>
    </source>
</evidence>
<gene>
    <name evidence="2" type="ORF">F6X38_04595</name>
</gene>
<evidence type="ECO:0000313" key="3">
    <source>
        <dbReference type="Proteomes" id="UP000432089"/>
    </source>
</evidence>
<dbReference type="Proteomes" id="UP000432089">
    <property type="component" value="Unassembled WGS sequence"/>
</dbReference>
<keyword evidence="1" id="KW-0812">Transmembrane</keyword>
<feature type="transmembrane region" description="Helical" evidence="1">
    <location>
        <begin position="53"/>
        <end position="71"/>
    </location>
</feature>
<organism evidence="2 3">
    <name type="scientific">Plantimonas leprariae</name>
    <dbReference type="NCBI Taxonomy" id="2615207"/>
    <lineage>
        <taxon>Bacteria</taxon>
        <taxon>Pseudomonadati</taxon>
        <taxon>Pseudomonadota</taxon>
        <taxon>Alphaproteobacteria</taxon>
        <taxon>Hyphomicrobiales</taxon>
        <taxon>Aurantimonadaceae</taxon>
        <taxon>Plantimonas</taxon>
    </lineage>
</organism>
<sequence>MTVGRHYLLKKSTGPSAPKLFFDTQIVPLATNMAGGLELLLDRAARRAGVRPVLILAGSAGIVSFVLYRLLRR</sequence>
<name>A0A7V7U1M9_9HYPH</name>
<evidence type="ECO:0000256" key="1">
    <source>
        <dbReference type="SAM" id="Phobius"/>
    </source>
</evidence>
<keyword evidence="1" id="KW-1133">Transmembrane helix</keyword>
<dbReference type="AlphaFoldDB" id="A0A7V7U1M9"/>
<reference evidence="2 3" key="1">
    <citation type="submission" date="2019-09" db="EMBL/GenBank/DDBJ databases">
        <title>YIM 132180 draft genome.</title>
        <authorList>
            <person name="Zhang K."/>
        </authorList>
    </citation>
    <scope>NUCLEOTIDE SEQUENCE [LARGE SCALE GENOMIC DNA]</scope>
    <source>
        <strain evidence="2 3">YIM 132180</strain>
    </source>
</reference>